<dbReference type="GO" id="GO:0061599">
    <property type="term" value="F:molybdopterin molybdotransferase activity"/>
    <property type="evidence" value="ECO:0007669"/>
    <property type="project" value="UniProtKB-UniRule"/>
</dbReference>
<dbReference type="UniPathway" id="UPA00344"/>
<dbReference type="InterPro" id="IPR005111">
    <property type="entry name" value="MoeA_C_domain_IV"/>
</dbReference>
<dbReference type="EMBL" id="FVZE01000001">
    <property type="protein sequence ID" value="SLJ89093.1"/>
    <property type="molecule type" value="Genomic_DNA"/>
</dbReference>
<proteinExistence type="inferred from homology"/>
<accession>A0A1U6GZZ3</accession>
<keyword evidence="6" id="KW-0460">Magnesium</keyword>
<evidence type="ECO:0000259" key="7">
    <source>
        <dbReference type="SMART" id="SM00852"/>
    </source>
</evidence>
<dbReference type="Gene3D" id="2.170.190.11">
    <property type="entry name" value="Molybdopterin biosynthesis moea protein, domain 3"/>
    <property type="match status" value="1"/>
</dbReference>
<dbReference type="RefSeq" id="WP_079729590.1">
    <property type="nucleotide sequence ID" value="NZ_FVZE01000001.1"/>
</dbReference>
<dbReference type="Gene3D" id="2.40.340.10">
    <property type="entry name" value="MoeA, C-terminal, domain IV"/>
    <property type="match status" value="1"/>
</dbReference>
<protein>
    <recommendedName>
        <fullName evidence="6">Molybdopterin molybdenumtransferase</fullName>
        <ecNumber evidence="6">2.10.1.1</ecNumber>
    </recommendedName>
</protein>
<keyword evidence="9" id="KW-1185">Reference proteome</keyword>
<dbReference type="SUPFAM" id="SSF63882">
    <property type="entry name" value="MoeA N-terminal region -like"/>
    <property type="match status" value="1"/>
</dbReference>
<comment type="similarity">
    <text evidence="3 6">Belongs to the MoeA family.</text>
</comment>
<keyword evidence="6" id="KW-0479">Metal-binding</keyword>
<comment type="catalytic activity">
    <reaction evidence="5">
        <text>adenylyl-molybdopterin + molybdate = Mo-molybdopterin + AMP + H(+)</text>
        <dbReference type="Rhea" id="RHEA:35047"/>
        <dbReference type="ChEBI" id="CHEBI:15378"/>
        <dbReference type="ChEBI" id="CHEBI:36264"/>
        <dbReference type="ChEBI" id="CHEBI:62727"/>
        <dbReference type="ChEBI" id="CHEBI:71302"/>
        <dbReference type="ChEBI" id="CHEBI:456215"/>
        <dbReference type="EC" id="2.10.1.1"/>
    </reaction>
</comment>
<dbReference type="SUPFAM" id="SSF63867">
    <property type="entry name" value="MoeA C-terminal domain-like"/>
    <property type="match status" value="1"/>
</dbReference>
<comment type="pathway">
    <text evidence="2 6">Cofactor biosynthesis; molybdopterin biosynthesis.</text>
</comment>
<dbReference type="GO" id="GO:0046872">
    <property type="term" value="F:metal ion binding"/>
    <property type="evidence" value="ECO:0007669"/>
    <property type="project" value="UniProtKB-UniRule"/>
</dbReference>
<keyword evidence="4 6" id="KW-0501">Molybdenum cofactor biosynthesis</keyword>
<dbReference type="Proteomes" id="UP000190989">
    <property type="component" value="Unassembled WGS sequence"/>
</dbReference>
<dbReference type="SMART" id="SM00852">
    <property type="entry name" value="MoCF_biosynth"/>
    <property type="match status" value="1"/>
</dbReference>
<evidence type="ECO:0000256" key="6">
    <source>
        <dbReference type="RuleBase" id="RU365090"/>
    </source>
</evidence>
<dbReference type="Gene3D" id="3.90.105.10">
    <property type="entry name" value="Molybdopterin biosynthesis moea protein, domain 2"/>
    <property type="match status" value="1"/>
</dbReference>
<keyword evidence="6" id="KW-0500">Molybdenum</keyword>
<gene>
    <name evidence="8" type="ORF">SAMN06295987_101929</name>
</gene>
<dbReference type="InterPro" id="IPR036688">
    <property type="entry name" value="MoeA_C_domain_IV_sf"/>
</dbReference>
<dbReference type="InterPro" id="IPR008284">
    <property type="entry name" value="MoCF_biosynth_CS"/>
</dbReference>
<dbReference type="Pfam" id="PF03453">
    <property type="entry name" value="MoeA_N"/>
    <property type="match status" value="1"/>
</dbReference>
<dbReference type="CDD" id="cd00887">
    <property type="entry name" value="MoeA"/>
    <property type="match status" value="1"/>
</dbReference>
<evidence type="ECO:0000256" key="5">
    <source>
        <dbReference type="ARBA" id="ARBA00047317"/>
    </source>
</evidence>
<evidence type="ECO:0000256" key="1">
    <source>
        <dbReference type="ARBA" id="ARBA00002901"/>
    </source>
</evidence>
<sequence>MAGPAPIPLEDAQARLLSLAQVLPVERVDVESALGRFLAEPLLARRTQPAAHLSAMDGYALTKDDLSGPWQVIGESAAGHPFTGTLQKGEAVRISTGAIMPADAAVVVLQEDLKREGDRITLTGDLPEPPHRHIRPCGMDFTAGHQVLAEGVRIGPAHIALALSAGHRHMPVRRMPKVAVIDSGDELAADPETCPTHQIPASNGAMLVSLVSPLPVDARRIGPVPDTLEALIGAFDEAADCDVIVTSGGASVGDHDLVRPALERWGARLDFWRVAIKPGKPILVAKRERSDGGTQIVIGLPGNPVSSMVTAYHFVLPLLRAMLGAARPLPMPISTVLDAPLRAIGHRREFLRGYWNGKSVMPMTLQDSGALSSLAASNVLIDRPAHAPAAAAGEAVRVFLLENGGIA</sequence>
<comment type="cofactor">
    <cofactor evidence="6">
        <name>Mg(2+)</name>
        <dbReference type="ChEBI" id="CHEBI:18420"/>
    </cofactor>
</comment>
<evidence type="ECO:0000256" key="2">
    <source>
        <dbReference type="ARBA" id="ARBA00005046"/>
    </source>
</evidence>
<comment type="function">
    <text evidence="1 6">Catalyzes the insertion of molybdate into adenylated molybdopterin with the concomitant release of AMP.</text>
</comment>
<dbReference type="Pfam" id="PF00994">
    <property type="entry name" value="MoCF_biosynth"/>
    <property type="match status" value="1"/>
</dbReference>
<dbReference type="Gene3D" id="3.40.980.10">
    <property type="entry name" value="MoaB/Mog-like domain"/>
    <property type="match status" value="1"/>
</dbReference>
<organism evidence="8 9">
    <name type="scientific">Novosphingobium mathurense</name>
    <dbReference type="NCBI Taxonomy" id="428990"/>
    <lineage>
        <taxon>Bacteria</taxon>
        <taxon>Pseudomonadati</taxon>
        <taxon>Pseudomonadota</taxon>
        <taxon>Alphaproteobacteria</taxon>
        <taxon>Sphingomonadales</taxon>
        <taxon>Sphingomonadaceae</taxon>
        <taxon>Novosphingobium</taxon>
    </lineage>
</organism>
<evidence type="ECO:0000256" key="4">
    <source>
        <dbReference type="ARBA" id="ARBA00023150"/>
    </source>
</evidence>
<feature type="domain" description="MoaB/Mog" evidence="7">
    <location>
        <begin position="179"/>
        <end position="321"/>
    </location>
</feature>
<dbReference type="GO" id="GO:0006777">
    <property type="term" value="P:Mo-molybdopterin cofactor biosynthetic process"/>
    <property type="evidence" value="ECO:0007669"/>
    <property type="project" value="UniProtKB-UniRule"/>
</dbReference>
<evidence type="ECO:0000313" key="9">
    <source>
        <dbReference type="Proteomes" id="UP000190989"/>
    </source>
</evidence>
<dbReference type="PANTHER" id="PTHR10192:SF5">
    <property type="entry name" value="GEPHYRIN"/>
    <property type="match status" value="1"/>
</dbReference>
<dbReference type="SUPFAM" id="SSF53218">
    <property type="entry name" value="Molybdenum cofactor biosynthesis proteins"/>
    <property type="match status" value="1"/>
</dbReference>
<dbReference type="InterPro" id="IPR005110">
    <property type="entry name" value="MoeA_linker/N"/>
</dbReference>
<dbReference type="InterPro" id="IPR036425">
    <property type="entry name" value="MoaB/Mog-like_dom_sf"/>
</dbReference>
<dbReference type="PROSITE" id="PS01079">
    <property type="entry name" value="MOCF_BIOSYNTHESIS_2"/>
    <property type="match status" value="1"/>
</dbReference>
<dbReference type="InterPro" id="IPR001453">
    <property type="entry name" value="MoaB/Mog_dom"/>
</dbReference>
<name>A0A1U6GZZ3_9SPHN</name>
<evidence type="ECO:0000313" key="8">
    <source>
        <dbReference type="EMBL" id="SLJ89093.1"/>
    </source>
</evidence>
<dbReference type="InterPro" id="IPR038987">
    <property type="entry name" value="MoeA-like"/>
</dbReference>
<dbReference type="GO" id="GO:0005829">
    <property type="term" value="C:cytosol"/>
    <property type="evidence" value="ECO:0007669"/>
    <property type="project" value="TreeGrafter"/>
</dbReference>
<dbReference type="InterPro" id="IPR036135">
    <property type="entry name" value="MoeA_linker/N_sf"/>
</dbReference>
<keyword evidence="6" id="KW-0808">Transferase</keyword>
<dbReference type="STRING" id="428990.SAMN06295987_101929"/>
<dbReference type="Pfam" id="PF03454">
    <property type="entry name" value="MoeA_C"/>
    <property type="match status" value="1"/>
</dbReference>
<evidence type="ECO:0000256" key="3">
    <source>
        <dbReference type="ARBA" id="ARBA00010763"/>
    </source>
</evidence>
<dbReference type="PANTHER" id="PTHR10192">
    <property type="entry name" value="MOLYBDOPTERIN BIOSYNTHESIS PROTEIN"/>
    <property type="match status" value="1"/>
</dbReference>
<dbReference type="AlphaFoldDB" id="A0A1U6GZZ3"/>
<reference evidence="9" key="1">
    <citation type="submission" date="2017-02" db="EMBL/GenBank/DDBJ databases">
        <authorList>
            <person name="Varghese N."/>
            <person name="Submissions S."/>
        </authorList>
    </citation>
    <scope>NUCLEOTIDE SEQUENCE [LARGE SCALE GENOMIC DNA]</scope>
    <source>
        <strain evidence="9">SM117</strain>
    </source>
</reference>
<dbReference type="EC" id="2.10.1.1" evidence="6"/>